<evidence type="ECO:0000313" key="2">
    <source>
        <dbReference type="EMBL" id="KAK3328028.1"/>
    </source>
</evidence>
<evidence type="ECO:0000313" key="3">
    <source>
        <dbReference type="Proteomes" id="UP001286456"/>
    </source>
</evidence>
<keyword evidence="1" id="KW-0812">Transmembrane</keyword>
<feature type="transmembrane region" description="Helical" evidence="1">
    <location>
        <begin position="27"/>
        <end position="47"/>
    </location>
</feature>
<reference evidence="2" key="2">
    <citation type="submission" date="2023-06" db="EMBL/GenBank/DDBJ databases">
        <authorList>
            <consortium name="Lawrence Berkeley National Laboratory"/>
            <person name="Haridas S."/>
            <person name="Hensen N."/>
            <person name="Bonometti L."/>
            <person name="Westerberg I."/>
            <person name="Brannstrom I.O."/>
            <person name="Guillou S."/>
            <person name="Cros-Aarteil S."/>
            <person name="Calhoun S."/>
            <person name="Kuo A."/>
            <person name="Mondo S."/>
            <person name="Pangilinan J."/>
            <person name="Riley R."/>
            <person name="Labutti K."/>
            <person name="Andreopoulos B."/>
            <person name="Lipzen A."/>
            <person name="Chen C."/>
            <person name="Yanf M."/>
            <person name="Daum C."/>
            <person name="Ng V."/>
            <person name="Clum A."/>
            <person name="Steindorff A."/>
            <person name="Ohm R."/>
            <person name="Martin F."/>
            <person name="Silar P."/>
            <person name="Natvig D."/>
            <person name="Lalanne C."/>
            <person name="Gautier V."/>
            <person name="Ament-Velasquez S.L."/>
            <person name="Kruys A."/>
            <person name="Hutchinson M.I."/>
            <person name="Powell A.J."/>
            <person name="Barry K."/>
            <person name="Miller A.N."/>
            <person name="Grigoriev I.V."/>
            <person name="Debuchy R."/>
            <person name="Gladieux P."/>
            <person name="Thoren M.H."/>
            <person name="Johannesson H."/>
        </authorList>
    </citation>
    <scope>NUCLEOTIDE SEQUENCE</scope>
    <source>
        <strain evidence="2">SMH4131-1</strain>
    </source>
</reference>
<proteinExistence type="predicted"/>
<protein>
    <submittedName>
        <fullName evidence="2">Uncharacterized protein</fullName>
    </submittedName>
</protein>
<keyword evidence="3" id="KW-1185">Reference proteome</keyword>
<reference evidence="2" key="1">
    <citation type="journal article" date="2023" name="Mol. Phylogenet. Evol.">
        <title>Genome-scale phylogeny and comparative genomics of the fungal order Sordariales.</title>
        <authorList>
            <person name="Hensen N."/>
            <person name="Bonometti L."/>
            <person name="Westerberg I."/>
            <person name="Brannstrom I.O."/>
            <person name="Guillou S."/>
            <person name="Cros-Aarteil S."/>
            <person name="Calhoun S."/>
            <person name="Haridas S."/>
            <person name="Kuo A."/>
            <person name="Mondo S."/>
            <person name="Pangilinan J."/>
            <person name="Riley R."/>
            <person name="LaButti K."/>
            <person name="Andreopoulos B."/>
            <person name="Lipzen A."/>
            <person name="Chen C."/>
            <person name="Yan M."/>
            <person name="Daum C."/>
            <person name="Ng V."/>
            <person name="Clum A."/>
            <person name="Steindorff A."/>
            <person name="Ohm R.A."/>
            <person name="Martin F."/>
            <person name="Silar P."/>
            <person name="Natvig D.O."/>
            <person name="Lalanne C."/>
            <person name="Gautier V."/>
            <person name="Ament-Velasquez S.L."/>
            <person name="Kruys A."/>
            <person name="Hutchinson M.I."/>
            <person name="Powell A.J."/>
            <person name="Barry K."/>
            <person name="Miller A.N."/>
            <person name="Grigoriev I.V."/>
            <person name="Debuchy R."/>
            <person name="Gladieux P."/>
            <person name="Hiltunen Thoren M."/>
            <person name="Johannesson H."/>
        </authorList>
    </citation>
    <scope>NUCLEOTIDE SEQUENCE</scope>
    <source>
        <strain evidence="2">SMH4131-1</strain>
    </source>
</reference>
<organism evidence="2 3">
    <name type="scientific">Cercophora scortea</name>
    <dbReference type="NCBI Taxonomy" id="314031"/>
    <lineage>
        <taxon>Eukaryota</taxon>
        <taxon>Fungi</taxon>
        <taxon>Dikarya</taxon>
        <taxon>Ascomycota</taxon>
        <taxon>Pezizomycotina</taxon>
        <taxon>Sordariomycetes</taxon>
        <taxon>Sordariomycetidae</taxon>
        <taxon>Sordariales</taxon>
        <taxon>Lasiosphaeriaceae</taxon>
        <taxon>Cercophora</taxon>
    </lineage>
</organism>
<sequence length="90" mass="10070">MFLLELLITPCSTSGSAGIYTFFTLHNLIPGFAILFYLLGILLFFPIPLSRYIGLRSKPFSIHYRSIFLVGLLCFASSFIWAGVSIGQMK</sequence>
<gene>
    <name evidence="2" type="ORF">B0T19DRAFT_180817</name>
</gene>
<dbReference type="AlphaFoldDB" id="A0AAE0IN70"/>
<feature type="transmembrane region" description="Helical" evidence="1">
    <location>
        <begin position="67"/>
        <end position="87"/>
    </location>
</feature>
<keyword evidence="1" id="KW-0472">Membrane</keyword>
<dbReference type="EMBL" id="JAUEPO010000003">
    <property type="protein sequence ID" value="KAK3328028.1"/>
    <property type="molecule type" value="Genomic_DNA"/>
</dbReference>
<evidence type="ECO:0000256" key="1">
    <source>
        <dbReference type="SAM" id="Phobius"/>
    </source>
</evidence>
<dbReference type="Proteomes" id="UP001286456">
    <property type="component" value="Unassembled WGS sequence"/>
</dbReference>
<name>A0AAE0IN70_9PEZI</name>
<accession>A0AAE0IN70</accession>
<keyword evidence="1" id="KW-1133">Transmembrane helix</keyword>
<comment type="caution">
    <text evidence="2">The sequence shown here is derived from an EMBL/GenBank/DDBJ whole genome shotgun (WGS) entry which is preliminary data.</text>
</comment>